<evidence type="ECO:0000256" key="3">
    <source>
        <dbReference type="ARBA" id="ARBA00022827"/>
    </source>
</evidence>
<dbReference type="SUPFAM" id="SSF51905">
    <property type="entry name" value="FAD/NAD(P)-binding domain"/>
    <property type="match status" value="1"/>
</dbReference>
<keyword evidence="2" id="KW-0285">Flavoprotein</keyword>
<dbReference type="AlphaFoldDB" id="A0A409YAR9"/>
<evidence type="ECO:0000313" key="8">
    <source>
        <dbReference type="EMBL" id="PPR00104.1"/>
    </source>
</evidence>
<sequence length="506" mass="55846">MPCDTTYDQHRAQVELRFLVIGGGIAGLATAYCLRKAGHQVLVLEKGGVGAGGRGGIQCPPNMTKILCKWGLGPMLAQKARKCDRFVFYNADRAERIGTMIMSEEFLQDLIGDLLFIRHADLHEMLYNLAIQEGVEFRFNTGVEEIESGGLVLSTGEHIRGDIIIAADGYDSAARKWIETCSSSSNSSASDEDDQTTAHPGENLNGDKPEKHVALTFMIPASEFQANKDLSALFNPNDWFSALGEGYILNGFYLPDGDEITITLIQRYESDSGDDDDWTETRDIDSYHLDMSAFEPRMQAFLKLAKVISSRTFVYRPSPEDIVSECGKVVLVGNAAHPVMPGRNHGTALCIEDAQTLGLLFSRIQSREQIPRLVTAFDEIRLPHFFSTLTYDYAHHKNLIAAKGEPQLARDAILRQSMVHGESWEHIDEDAFRLVWEKELALYAHDASERVEDWWIQWGALISRNRQSGRLSVIANMSVSVSKAAGGSIGVPDGVVSSGGGVVFSP</sequence>
<feature type="region of interest" description="Disordered" evidence="6">
    <location>
        <begin position="183"/>
        <end position="208"/>
    </location>
</feature>
<dbReference type="Gene3D" id="3.50.50.60">
    <property type="entry name" value="FAD/NAD(P)-binding domain"/>
    <property type="match status" value="1"/>
</dbReference>
<evidence type="ECO:0000256" key="6">
    <source>
        <dbReference type="SAM" id="MobiDB-lite"/>
    </source>
</evidence>
<evidence type="ECO:0000256" key="2">
    <source>
        <dbReference type="ARBA" id="ARBA00022630"/>
    </source>
</evidence>
<dbReference type="InterPro" id="IPR036188">
    <property type="entry name" value="FAD/NAD-bd_sf"/>
</dbReference>
<feature type="domain" description="FAD-binding" evidence="7">
    <location>
        <begin position="18"/>
        <end position="180"/>
    </location>
</feature>
<dbReference type="InterPro" id="IPR050493">
    <property type="entry name" value="FAD-dep_Monooxygenase_BioMet"/>
</dbReference>
<name>A0A409YAR9_9AGAR</name>
<dbReference type="PANTHER" id="PTHR13789">
    <property type="entry name" value="MONOOXYGENASE"/>
    <property type="match status" value="1"/>
</dbReference>
<proteinExistence type="inferred from homology"/>
<dbReference type="PRINTS" id="PR00420">
    <property type="entry name" value="RNGMNOXGNASE"/>
</dbReference>
<organism evidence="8 9">
    <name type="scientific">Panaeolus cyanescens</name>
    <dbReference type="NCBI Taxonomy" id="181874"/>
    <lineage>
        <taxon>Eukaryota</taxon>
        <taxon>Fungi</taxon>
        <taxon>Dikarya</taxon>
        <taxon>Basidiomycota</taxon>
        <taxon>Agaricomycotina</taxon>
        <taxon>Agaricomycetes</taxon>
        <taxon>Agaricomycetidae</taxon>
        <taxon>Agaricales</taxon>
        <taxon>Agaricineae</taxon>
        <taxon>Galeropsidaceae</taxon>
        <taxon>Panaeolus</taxon>
    </lineage>
</organism>
<dbReference type="InterPro" id="IPR002938">
    <property type="entry name" value="FAD-bd"/>
</dbReference>
<keyword evidence="4" id="KW-0560">Oxidoreductase</keyword>
<comment type="similarity">
    <text evidence="1">Belongs to the paxM FAD-dependent monooxygenase family.</text>
</comment>
<dbReference type="Pfam" id="PF01494">
    <property type="entry name" value="FAD_binding_3"/>
    <property type="match status" value="1"/>
</dbReference>
<evidence type="ECO:0000256" key="5">
    <source>
        <dbReference type="ARBA" id="ARBA00023033"/>
    </source>
</evidence>
<dbReference type="PANTHER" id="PTHR13789:SF306">
    <property type="entry name" value="HYDROXYLASE, PUTATIVE-RELATED"/>
    <property type="match status" value="1"/>
</dbReference>
<dbReference type="OrthoDB" id="1878542at2759"/>
<dbReference type="GO" id="GO:0004497">
    <property type="term" value="F:monooxygenase activity"/>
    <property type="evidence" value="ECO:0007669"/>
    <property type="project" value="UniProtKB-KW"/>
</dbReference>
<dbReference type="EMBL" id="NHTK01001333">
    <property type="protein sequence ID" value="PPR00104.1"/>
    <property type="molecule type" value="Genomic_DNA"/>
</dbReference>
<dbReference type="STRING" id="181874.A0A409YAR9"/>
<reference evidence="8 9" key="1">
    <citation type="journal article" date="2018" name="Evol. Lett.">
        <title>Horizontal gene cluster transfer increased hallucinogenic mushroom diversity.</title>
        <authorList>
            <person name="Reynolds H.T."/>
            <person name="Vijayakumar V."/>
            <person name="Gluck-Thaler E."/>
            <person name="Korotkin H.B."/>
            <person name="Matheny P.B."/>
            <person name="Slot J.C."/>
        </authorList>
    </citation>
    <scope>NUCLEOTIDE SEQUENCE [LARGE SCALE GENOMIC DNA]</scope>
    <source>
        <strain evidence="8 9">2629</strain>
    </source>
</reference>
<comment type="caution">
    <text evidence="8">The sequence shown here is derived from an EMBL/GenBank/DDBJ whole genome shotgun (WGS) entry which is preliminary data.</text>
</comment>
<evidence type="ECO:0000256" key="1">
    <source>
        <dbReference type="ARBA" id="ARBA00007992"/>
    </source>
</evidence>
<accession>A0A409YAR9</accession>
<keyword evidence="5" id="KW-0503">Monooxygenase</keyword>
<evidence type="ECO:0000259" key="7">
    <source>
        <dbReference type="Pfam" id="PF01494"/>
    </source>
</evidence>
<gene>
    <name evidence="8" type="ORF">CVT24_008962</name>
</gene>
<evidence type="ECO:0000313" key="9">
    <source>
        <dbReference type="Proteomes" id="UP000284842"/>
    </source>
</evidence>
<dbReference type="Proteomes" id="UP000284842">
    <property type="component" value="Unassembled WGS sequence"/>
</dbReference>
<protein>
    <recommendedName>
        <fullName evidence="7">FAD-binding domain-containing protein</fullName>
    </recommendedName>
</protein>
<keyword evidence="3" id="KW-0274">FAD</keyword>
<dbReference type="InParanoid" id="A0A409YAR9"/>
<evidence type="ECO:0000256" key="4">
    <source>
        <dbReference type="ARBA" id="ARBA00023002"/>
    </source>
</evidence>
<dbReference type="GO" id="GO:0071949">
    <property type="term" value="F:FAD binding"/>
    <property type="evidence" value="ECO:0007669"/>
    <property type="project" value="InterPro"/>
</dbReference>
<keyword evidence="9" id="KW-1185">Reference proteome</keyword>